<dbReference type="InParanoid" id="A0A4W3K0L1"/>
<evidence type="ECO:0000313" key="5">
    <source>
        <dbReference type="Proteomes" id="UP000314986"/>
    </source>
</evidence>
<name>A0A4W3K0L1_CALMI</name>
<evidence type="ECO:0000256" key="1">
    <source>
        <dbReference type="SAM" id="MobiDB-lite"/>
    </source>
</evidence>
<dbReference type="Pfam" id="PF13383">
    <property type="entry name" value="Methyltransf_22"/>
    <property type="match status" value="1"/>
</dbReference>
<evidence type="ECO:0000313" key="4">
    <source>
        <dbReference type="Ensembl" id="ENSCMIP00000037425.1"/>
    </source>
</evidence>
<reference evidence="5" key="3">
    <citation type="journal article" date="2014" name="Nature">
        <title>Elephant shark genome provides unique insights into gnathostome evolution.</title>
        <authorList>
            <consortium name="International Elephant Shark Genome Sequencing Consortium"/>
            <person name="Venkatesh B."/>
            <person name="Lee A.P."/>
            <person name="Ravi V."/>
            <person name="Maurya A.K."/>
            <person name="Lian M.M."/>
            <person name="Swann J.B."/>
            <person name="Ohta Y."/>
            <person name="Flajnik M.F."/>
            <person name="Sutoh Y."/>
            <person name="Kasahara M."/>
            <person name="Hoon S."/>
            <person name="Gangu V."/>
            <person name="Roy S.W."/>
            <person name="Irimia M."/>
            <person name="Korzh V."/>
            <person name="Kondrychyn I."/>
            <person name="Lim Z.W."/>
            <person name="Tay B.H."/>
            <person name="Tohari S."/>
            <person name="Kong K.W."/>
            <person name="Ho S."/>
            <person name="Lorente-Galdos B."/>
            <person name="Quilez J."/>
            <person name="Marques-Bonet T."/>
            <person name="Raney B.J."/>
            <person name="Ingham P.W."/>
            <person name="Tay A."/>
            <person name="Hillier L.W."/>
            <person name="Minx P."/>
            <person name="Boehm T."/>
            <person name="Wilson R.K."/>
            <person name="Brenner S."/>
            <person name="Warren W.C."/>
        </authorList>
    </citation>
    <scope>NUCLEOTIDE SEQUENCE [LARGE SCALE GENOMIC DNA]</scope>
</reference>
<dbReference type="PANTHER" id="PTHR32026">
    <property type="entry name" value="METHYLTRANSFERASE-LIKE PROTEIN 24"/>
    <property type="match status" value="1"/>
</dbReference>
<reference evidence="5" key="2">
    <citation type="journal article" date="2007" name="PLoS Biol.">
        <title>Survey sequencing and comparative analysis of the elephant shark (Callorhinchus milii) genome.</title>
        <authorList>
            <person name="Venkatesh B."/>
            <person name="Kirkness E.F."/>
            <person name="Loh Y.H."/>
            <person name="Halpern A.L."/>
            <person name="Lee A.P."/>
            <person name="Johnson J."/>
            <person name="Dandona N."/>
            <person name="Viswanathan L.D."/>
            <person name="Tay A."/>
            <person name="Venter J.C."/>
            <person name="Strausberg R.L."/>
            <person name="Brenner S."/>
        </authorList>
    </citation>
    <scope>NUCLEOTIDE SEQUENCE [LARGE SCALE GENOMIC DNA]</scope>
</reference>
<protein>
    <submittedName>
        <fullName evidence="4">Methyltransferase like 24</fullName>
    </submittedName>
</protein>
<accession>A0A4W3K0L1</accession>
<dbReference type="Proteomes" id="UP000314986">
    <property type="component" value="Unassembled WGS sequence"/>
</dbReference>
<dbReference type="PANTHER" id="PTHR32026:SF10">
    <property type="entry name" value="METHYLTRANSFERASE-LIKE PROTEIN 24-RELATED"/>
    <property type="match status" value="1"/>
</dbReference>
<sequence>MQWKRLKPCCGCGCGWVPLCVLLVLLVLWVQMWAVWRWQLVRGSGKAEPEPRTGTRAAGGEAREPGSWKKADFGRKQVTYVRSLKRDRTPQQQQQQQQEEQEGEGCCHIPPQHSKPKFVRWHIDLQSWAGPTHSLEEEAARFLAYISNTQISCANVNEKDLSSDQELTMERWPICLDDRFGLSRQMLRGRCRIYSLGLEIEDKHFEEGLAKAGCEVHCFDPSIKEPHIQQSNGLWHHRVSVDWRDPNPAIAAQKHYRTIKKLGTIMNDYQHQKIDLLKLDMESAEWKILENLILENVIDQIGQLMFVIHLHWPGFEVGGDDSSVVRYWYSLLKELELKNFKLFHSHKNLNKPQIFLQKRVFNASSSYTLSWVNTLWR</sequence>
<dbReference type="STRING" id="7868.ENSCMIP00000037425"/>
<keyword evidence="5" id="KW-1185">Reference proteome</keyword>
<keyword evidence="2" id="KW-1133">Transmembrane helix</keyword>
<keyword evidence="2" id="KW-0472">Membrane</keyword>
<reference evidence="5" key="1">
    <citation type="journal article" date="2006" name="Science">
        <title>Ancient noncoding elements conserved in the human genome.</title>
        <authorList>
            <person name="Venkatesh B."/>
            <person name="Kirkness E.F."/>
            <person name="Loh Y.H."/>
            <person name="Halpern A.L."/>
            <person name="Lee A.P."/>
            <person name="Johnson J."/>
            <person name="Dandona N."/>
            <person name="Viswanathan L.D."/>
            <person name="Tay A."/>
            <person name="Venter J.C."/>
            <person name="Strausberg R.L."/>
            <person name="Brenner S."/>
        </authorList>
    </citation>
    <scope>NUCLEOTIDE SEQUENCE [LARGE SCALE GENOMIC DNA]</scope>
</reference>
<gene>
    <name evidence="4" type="primary">mettl24</name>
</gene>
<feature type="region of interest" description="Disordered" evidence="1">
    <location>
        <begin position="45"/>
        <end position="68"/>
    </location>
</feature>
<dbReference type="GeneTree" id="ENSGT00390000002881"/>
<reference evidence="4" key="4">
    <citation type="submission" date="2025-08" db="UniProtKB">
        <authorList>
            <consortium name="Ensembl"/>
        </authorList>
    </citation>
    <scope>IDENTIFICATION</scope>
</reference>
<evidence type="ECO:0000256" key="2">
    <source>
        <dbReference type="SAM" id="Phobius"/>
    </source>
</evidence>
<dbReference type="Ensembl" id="ENSCMIT00000037967.1">
    <property type="protein sequence ID" value="ENSCMIP00000037425.1"/>
    <property type="gene ID" value="ENSCMIG00000015742.1"/>
</dbReference>
<evidence type="ECO:0000259" key="3">
    <source>
        <dbReference type="Pfam" id="PF13383"/>
    </source>
</evidence>
<dbReference type="OMA" id="TQIACDH"/>
<proteinExistence type="predicted"/>
<dbReference type="InterPro" id="IPR026913">
    <property type="entry name" value="METTL24"/>
</dbReference>
<reference evidence="4" key="5">
    <citation type="submission" date="2025-09" db="UniProtKB">
        <authorList>
            <consortium name="Ensembl"/>
        </authorList>
    </citation>
    <scope>IDENTIFICATION</scope>
</reference>
<feature type="region of interest" description="Disordered" evidence="1">
    <location>
        <begin position="84"/>
        <end position="107"/>
    </location>
</feature>
<dbReference type="InterPro" id="IPR025714">
    <property type="entry name" value="Methyltranfer_dom"/>
</dbReference>
<feature type="transmembrane region" description="Helical" evidence="2">
    <location>
        <begin position="12"/>
        <end position="36"/>
    </location>
</feature>
<feature type="domain" description="Methyltransferase" evidence="3">
    <location>
        <begin position="187"/>
        <end position="309"/>
    </location>
</feature>
<keyword evidence="2" id="KW-0812">Transmembrane</keyword>
<dbReference type="AlphaFoldDB" id="A0A4W3K0L1"/>
<organism evidence="4 5">
    <name type="scientific">Callorhinchus milii</name>
    <name type="common">Ghost shark</name>
    <dbReference type="NCBI Taxonomy" id="7868"/>
    <lineage>
        <taxon>Eukaryota</taxon>
        <taxon>Metazoa</taxon>
        <taxon>Chordata</taxon>
        <taxon>Craniata</taxon>
        <taxon>Vertebrata</taxon>
        <taxon>Chondrichthyes</taxon>
        <taxon>Holocephali</taxon>
        <taxon>Chimaeriformes</taxon>
        <taxon>Callorhinchidae</taxon>
        <taxon>Callorhinchus</taxon>
    </lineage>
</organism>